<evidence type="ECO:0000256" key="4">
    <source>
        <dbReference type="ARBA" id="ARBA00022824"/>
    </source>
</evidence>
<dbReference type="CDD" id="cd10230">
    <property type="entry name" value="ASKHA_NBD_HSP70_HYOU1"/>
    <property type="match status" value="1"/>
</dbReference>
<dbReference type="EMBL" id="CAJMXA010000331">
    <property type="protein sequence ID" value="CAE6426357.1"/>
    <property type="molecule type" value="Genomic_DNA"/>
</dbReference>
<keyword evidence="4" id="KW-0256">Endoplasmic reticulum</keyword>
<evidence type="ECO:0000256" key="8">
    <source>
        <dbReference type="SAM" id="SignalP"/>
    </source>
</evidence>
<dbReference type="PROSITE" id="PS01036">
    <property type="entry name" value="HSP70_3"/>
    <property type="match status" value="1"/>
</dbReference>
<protein>
    <recommendedName>
        <fullName evidence="11">Hypoxia up-regulated protein 1</fullName>
    </recommendedName>
</protein>
<feature type="region of interest" description="Disordered" evidence="7">
    <location>
        <begin position="804"/>
        <end position="848"/>
    </location>
</feature>
<dbReference type="PRINTS" id="PR00301">
    <property type="entry name" value="HEATSHOCK70"/>
</dbReference>
<keyword evidence="5" id="KW-0067">ATP-binding</keyword>
<dbReference type="Gene3D" id="3.30.420.40">
    <property type="match status" value="2"/>
</dbReference>
<dbReference type="AlphaFoldDB" id="A0A8H3AKI7"/>
<evidence type="ECO:0000256" key="2">
    <source>
        <dbReference type="ARBA" id="ARBA00022729"/>
    </source>
</evidence>
<dbReference type="Pfam" id="PF00012">
    <property type="entry name" value="HSP70"/>
    <property type="match status" value="1"/>
</dbReference>
<evidence type="ECO:0000256" key="3">
    <source>
        <dbReference type="ARBA" id="ARBA00022741"/>
    </source>
</evidence>
<dbReference type="GO" id="GO:0005788">
    <property type="term" value="C:endoplasmic reticulum lumen"/>
    <property type="evidence" value="ECO:0007669"/>
    <property type="project" value="UniProtKB-SubCell"/>
</dbReference>
<dbReference type="GO" id="GO:0005524">
    <property type="term" value="F:ATP binding"/>
    <property type="evidence" value="ECO:0007669"/>
    <property type="project" value="UniProtKB-KW"/>
</dbReference>
<dbReference type="InterPro" id="IPR029048">
    <property type="entry name" value="HSP70_C_sf"/>
</dbReference>
<keyword evidence="2 8" id="KW-0732">Signal</keyword>
<keyword evidence="6" id="KW-0143">Chaperone</keyword>
<name>A0A8H3AKI7_9AGAM</name>
<gene>
    <name evidence="9" type="ORF">RDB_LOCUS18677</name>
</gene>
<evidence type="ECO:0000256" key="7">
    <source>
        <dbReference type="SAM" id="MobiDB-lite"/>
    </source>
</evidence>
<feature type="chain" id="PRO_5034759900" description="Hypoxia up-regulated protein 1" evidence="8">
    <location>
        <begin position="17"/>
        <end position="848"/>
    </location>
</feature>
<dbReference type="SUPFAM" id="SSF100934">
    <property type="entry name" value="Heat shock protein 70kD (HSP70), C-terminal subdomain"/>
    <property type="match status" value="1"/>
</dbReference>
<dbReference type="InterPro" id="IPR029047">
    <property type="entry name" value="HSP70_peptide-bd_sf"/>
</dbReference>
<sequence length="848" mass="92733">MIPLVALLALCSPALASILAIDYGSDTMKVALMKPGVPFDVVLDRDSKRKIASVVGWKGDDRLFGQDGRNLATRFPSDTFSGLKPVQGVLFDSGTTSYYTSAAQISFGHTSRNTFAGKRPNGDEYSVEELVAMQLDYVRDLASSVAGERVRDAVVTVPGYFTQFQRQAVIDATEVAGLKLMTLVNDGTAIAVNYAMTRQFPTREVHMIYDSGAAATRATLVAFHTTTIPAAKKSAKPENVTQITILGSGFDTLASGTELTRRVQTLLEGKLPSGLKSELIDRSYAKLAKEAERIKAILSVNAEVNAGVEGLVGERDFKAKVERKEFDKATEDLFWRFQQPMLDAIDGTGVAIADVESVILHGGTTRVPFVQTVLKSTVGSAKIATNVNADEACVLGTAFYGASLSRQFRTKPLKIQDALVREVYLSYTAENKGKDGNPRAINTVVFPVRSATGLKKTLTLKRKQDFEVVVGFKELEPAGQPGANVPTLQYTISGVEAAYNNLTERGATDAAVKLTLLYSESGLASITEAAVVGTVKDDSFTGKIKSLFNGGSSTATESSTASASEETKVEEEPKEPVEKLESIALTVNVEPVTVKPMSLDEKKQARKRLIALNAAASTKREREEAFNNLEGFLYRLRRLLSDDSDESPFNGFSTPEERTKIEEAVDTAMEWLDDTGSHANAKELWAKRDEIEAMEKPIQHRYKEAETGPQALKDLQQAMFAAKLFVSSAKENRTKIETFNKLVESDPDGEHEPLPPMAEFTEKEIQEVESMMTENEVYLNDRVDVQKSLPKHVDPVLVTADMNSRGMKLQSTVQKLTRRKPKARAVKKPTSSKSEAKTEETAKVKDEL</sequence>
<dbReference type="InterPro" id="IPR043129">
    <property type="entry name" value="ATPase_NBD"/>
</dbReference>
<dbReference type="SUPFAM" id="SSF53067">
    <property type="entry name" value="Actin-like ATPase domain"/>
    <property type="match status" value="2"/>
</dbReference>
<reference evidence="9" key="1">
    <citation type="submission" date="2021-01" db="EMBL/GenBank/DDBJ databases">
        <authorList>
            <person name="Kaushik A."/>
        </authorList>
    </citation>
    <scope>NUCLEOTIDE SEQUENCE</scope>
    <source>
        <strain evidence="9">AG6-10EEA</strain>
    </source>
</reference>
<dbReference type="PANTHER" id="PTHR45639:SF3">
    <property type="entry name" value="HYPOXIA UP-REGULATED PROTEIN 1"/>
    <property type="match status" value="1"/>
</dbReference>
<evidence type="ECO:0000313" key="10">
    <source>
        <dbReference type="Proteomes" id="UP000663853"/>
    </source>
</evidence>
<feature type="compositionally biased region" description="Basic and acidic residues" evidence="7">
    <location>
        <begin position="565"/>
        <end position="575"/>
    </location>
</feature>
<feature type="region of interest" description="Disordered" evidence="7">
    <location>
        <begin position="551"/>
        <end position="575"/>
    </location>
</feature>
<feature type="compositionally biased region" description="Basic and acidic residues" evidence="7">
    <location>
        <begin position="834"/>
        <end position="848"/>
    </location>
</feature>
<dbReference type="Proteomes" id="UP000663853">
    <property type="component" value="Unassembled WGS sequence"/>
</dbReference>
<organism evidence="9 10">
    <name type="scientific">Rhizoctonia solani</name>
    <dbReference type="NCBI Taxonomy" id="456999"/>
    <lineage>
        <taxon>Eukaryota</taxon>
        <taxon>Fungi</taxon>
        <taxon>Dikarya</taxon>
        <taxon>Basidiomycota</taxon>
        <taxon>Agaricomycotina</taxon>
        <taxon>Agaricomycetes</taxon>
        <taxon>Cantharellales</taxon>
        <taxon>Ceratobasidiaceae</taxon>
        <taxon>Rhizoctonia</taxon>
    </lineage>
</organism>
<dbReference type="Gene3D" id="2.60.34.10">
    <property type="entry name" value="Substrate Binding Domain Of DNAk, Chain A, domain 1"/>
    <property type="match status" value="1"/>
</dbReference>
<dbReference type="GO" id="GO:0034663">
    <property type="term" value="C:endoplasmic reticulum chaperone complex"/>
    <property type="evidence" value="ECO:0007669"/>
    <property type="project" value="TreeGrafter"/>
</dbReference>
<feature type="compositionally biased region" description="Low complexity" evidence="7">
    <location>
        <begin position="552"/>
        <end position="564"/>
    </location>
</feature>
<dbReference type="GO" id="GO:0030968">
    <property type="term" value="P:endoplasmic reticulum unfolded protein response"/>
    <property type="evidence" value="ECO:0007669"/>
    <property type="project" value="TreeGrafter"/>
</dbReference>
<dbReference type="Gene3D" id="1.20.1270.10">
    <property type="match status" value="1"/>
</dbReference>
<dbReference type="InterPro" id="IPR013126">
    <property type="entry name" value="Hsp_70_fam"/>
</dbReference>
<feature type="signal peptide" evidence="8">
    <location>
        <begin position="1"/>
        <end position="16"/>
    </location>
</feature>
<evidence type="ECO:0000256" key="5">
    <source>
        <dbReference type="ARBA" id="ARBA00022840"/>
    </source>
</evidence>
<accession>A0A8H3AKI7</accession>
<comment type="caution">
    <text evidence="9">The sequence shown here is derived from an EMBL/GenBank/DDBJ whole genome shotgun (WGS) entry which is preliminary data.</text>
</comment>
<evidence type="ECO:0000256" key="1">
    <source>
        <dbReference type="ARBA" id="ARBA00004319"/>
    </source>
</evidence>
<dbReference type="GO" id="GO:0140662">
    <property type="term" value="F:ATP-dependent protein folding chaperone"/>
    <property type="evidence" value="ECO:0007669"/>
    <property type="project" value="InterPro"/>
</dbReference>
<dbReference type="Gene3D" id="3.30.30.30">
    <property type="match status" value="1"/>
</dbReference>
<dbReference type="InterPro" id="IPR018181">
    <property type="entry name" value="Heat_shock_70_CS"/>
</dbReference>
<dbReference type="Gene3D" id="3.90.640.10">
    <property type="entry name" value="Actin, Chain A, domain 4"/>
    <property type="match status" value="1"/>
</dbReference>
<proteinExistence type="predicted"/>
<comment type="subcellular location">
    <subcellularLocation>
        <location evidence="1">Endoplasmic reticulum lumen</location>
    </subcellularLocation>
</comment>
<evidence type="ECO:0000313" key="9">
    <source>
        <dbReference type="EMBL" id="CAE6426357.1"/>
    </source>
</evidence>
<evidence type="ECO:0008006" key="11">
    <source>
        <dbReference type="Google" id="ProtNLM"/>
    </source>
</evidence>
<evidence type="ECO:0000256" key="6">
    <source>
        <dbReference type="ARBA" id="ARBA00023186"/>
    </source>
</evidence>
<feature type="compositionally biased region" description="Basic residues" evidence="7">
    <location>
        <begin position="816"/>
        <end position="827"/>
    </location>
</feature>
<keyword evidence="3" id="KW-0547">Nucleotide-binding</keyword>
<dbReference type="PANTHER" id="PTHR45639">
    <property type="entry name" value="HSC70CB, ISOFORM G-RELATED"/>
    <property type="match status" value="1"/>
</dbReference>